<feature type="region of interest" description="Disordered" evidence="1">
    <location>
        <begin position="29"/>
        <end position="49"/>
    </location>
</feature>
<protein>
    <submittedName>
        <fullName evidence="2">Uncharacterized protein</fullName>
    </submittedName>
</protein>
<accession>A0ABU6Q6N6</accession>
<comment type="caution">
    <text evidence="2">The sequence shown here is derived from an EMBL/GenBank/DDBJ whole genome shotgun (WGS) entry which is preliminary data.</text>
</comment>
<evidence type="ECO:0000313" key="3">
    <source>
        <dbReference type="Proteomes" id="UP001341840"/>
    </source>
</evidence>
<name>A0ABU6Q6N6_9FABA</name>
<sequence length="79" mass="9038">ADQLQTRNLFTLVEPHMLNIFVRDTAPQLVESPSSRREEDDGGGGLGTIDLSGSLRWPWQGLHRWRKYCARMIQMTSLP</sequence>
<dbReference type="EMBL" id="JASCZI010000037">
    <property type="protein sequence ID" value="MED6107436.1"/>
    <property type="molecule type" value="Genomic_DNA"/>
</dbReference>
<feature type="non-terminal residue" evidence="2">
    <location>
        <position position="1"/>
    </location>
</feature>
<dbReference type="Proteomes" id="UP001341840">
    <property type="component" value="Unassembled WGS sequence"/>
</dbReference>
<organism evidence="2 3">
    <name type="scientific">Stylosanthes scabra</name>
    <dbReference type="NCBI Taxonomy" id="79078"/>
    <lineage>
        <taxon>Eukaryota</taxon>
        <taxon>Viridiplantae</taxon>
        <taxon>Streptophyta</taxon>
        <taxon>Embryophyta</taxon>
        <taxon>Tracheophyta</taxon>
        <taxon>Spermatophyta</taxon>
        <taxon>Magnoliopsida</taxon>
        <taxon>eudicotyledons</taxon>
        <taxon>Gunneridae</taxon>
        <taxon>Pentapetalae</taxon>
        <taxon>rosids</taxon>
        <taxon>fabids</taxon>
        <taxon>Fabales</taxon>
        <taxon>Fabaceae</taxon>
        <taxon>Papilionoideae</taxon>
        <taxon>50 kb inversion clade</taxon>
        <taxon>dalbergioids sensu lato</taxon>
        <taxon>Dalbergieae</taxon>
        <taxon>Pterocarpus clade</taxon>
        <taxon>Stylosanthes</taxon>
    </lineage>
</organism>
<evidence type="ECO:0000313" key="2">
    <source>
        <dbReference type="EMBL" id="MED6107436.1"/>
    </source>
</evidence>
<proteinExistence type="predicted"/>
<evidence type="ECO:0000256" key="1">
    <source>
        <dbReference type="SAM" id="MobiDB-lite"/>
    </source>
</evidence>
<gene>
    <name evidence="2" type="ORF">PIB30_014047</name>
</gene>
<reference evidence="2 3" key="1">
    <citation type="journal article" date="2023" name="Plants (Basel)">
        <title>Bridging the Gap: Combining Genomics and Transcriptomics Approaches to Understand Stylosanthes scabra, an Orphan Legume from the Brazilian Caatinga.</title>
        <authorList>
            <person name="Ferreira-Neto J.R.C."/>
            <person name="da Silva M.D."/>
            <person name="Binneck E."/>
            <person name="de Melo N.F."/>
            <person name="da Silva R.H."/>
            <person name="de Melo A.L.T.M."/>
            <person name="Pandolfi V."/>
            <person name="Bustamante F.O."/>
            <person name="Brasileiro-Vidal A.C."/>
            <person name="Benko-Iseppon A.M."/>
        </authorList>
    </citation>
    <scope>NUCLEOTIDE SEQUENCE [LARGE SCALE GENOMIC DNA]</scope>
    <source>
        <tissue evidence="2">Leaves</tissue>
    </source>
</reference>
<keyword evidence="3" id="KW-1185">Reference proteome</keyword>